<gene>
    <name evidence="1" type="ORF">BU23DRAFT_192071</name>
</gene>
<protein>
    <submittedName>
        <fullName evidence="1">Uncharacterized protein</fullName>
    </submittedName>
</protein>
<proteinExistence type="predicted"/>
<accession>A0A6A5VQY9</accession>
<organism evidence="1 2">
    <name type="scientific">Bimuria novae-zelandiae CBS 107.79</name>
    <dbReference type="NCBI Taxonomy" id="1447943"/>
    <lineage>
        <taxon>Eukaryota</taxon>
        <taxon>Fungi</taxon>
        <taxon>Dikarya</taxon>
        <taxon>Ascomycota</taxon>
        <taxon>Pezizomycotina</taxon>
        <taxon>Dothideomycetes</taxon>
        <taxon>Pleosporomycetidae</taxon>
        <taxon>Pleosporales</taxon>
        <taxon>Massarineae</taxon>
        <taxon>Didymosphaeriaceae</taxon>
        <taxon>Bimuria</taxon>
    </lineage>
</organism>
<dbReference type="AlphaFoldDB" id="A0A6A5VQY9"/>
<dbReference type="Proteomes" id="UP000800036">
    <property type="component" value="Unassembled WGS sequence"/>
</dbReference>
<reference evidence="1" key="1">
    <citation type="journal article" date="2020" name="Stud. Mycol.">
        <title>101 Dothideomycetes genomes: a test case for predicting lifestyles and emergence of pathogens.</title>
        <authorList>
            <person name="Haridas S."/>
            <person name="Albert R."/>
            <person name="Binder M."/>
            <person name="Bloem J."/>
            <person name="Labutti K."/>
            <person name="Salamov A."/>
            <person name="Andreopoulos B."/>
            <person name="Baker S."/>
            <person name="Barry K."/>
            <person name="Bills G."/>
            <person name="Bluhm B."/>
            <person name="Cannon C."/>
            <person name="Castanera R."/>
            <person name="Culley D."/>
            <person name="Daum C."/>
            <person name="Ezra D."/>
            <person name="Gonzalez J."/>
            <person name="Henrissat B."/>
            <person name="Kuo A."/>
            <person name="Liang C."/>
            <person name="Lipzen A."/>
            <person name="Lutzoni F."/>
            <person name="Magnuson J."/>
            <person name="Mondo S."/>
            <person name="Nolan M."/>
            <person name="Ohm R."/>
            <person name="Pangilinan J."/>
            <person name="Park H.-J."/>
            <person name="Ramirez L."/>
            <person name="Alfaro M."/>
            <person name="Sun H."/>
            <person name="Tritt A."/>
            <person name="Yoshinaga Y."/>
            <person name="Zwiers L.-H."/>
            <person name="Turgeon B."/>
            <person name="Goodwin S."/>
            <person name="Spatafora J."/>
            <person name="Crous P."/>
            <person name="Grigoriev I."/>
        </authorList>
    </citation>
    <scope>NUCLEOTIDE SEQUENCE</scope>
    <source>
        <strain evidence="1">CBS 107.79</strain>
    </source>
</reference>
<keyword evidence="2" id="KW-1185">Reference proteome</keyword>
<name>A0A6A5VQY9_9PLEO</name>
<sequence>MRAQRRCATLLRSHCVARSSGHLAAISRGTSTQWANVPPSCPFTVSLNTSATLCVRTAFIAGQATARRCWVKPPLKQENILHRRARLLPLYVLHTGYTRNLPKFPTPVDCCRSSMSYVFVSNRSGILFLSRIRCGGLAGRGQATEKARRFE</sequence>
<dbReference type="EMBL" id="ML976659">
    <property type="protein sequence ID" value="KAF1978989.1"/>
    <property type="molecule type" value="Genomic_DNA"/>
</dbReference>
<evidence type="ECO:0000313" key="2">
    <source>
        <dbReference type="Proteomes" id="UP000800036"/>
    </source>
</evidence>
<evidence type="ECO:0000313" key="1">
    <source>
        <dbReference type="EMBL" id="KAF1978989.1"/>
    </source>
</evidence>